<dbReference type="InterPro" id="IPR027417">
    <property type="entry name" value="P-loop_NTPase"/>
</dbReference>
<gene>
    <name evidence="2" type="ORF">HPB48_013906</name>
</gene>
<dbReference type="PROSITE" id="PS51722">
    <property type="entry name" value="G_TR_2"/>
    <property type="match status" value="1"/>
</dbReference>
<dbReference type="PANTHER" id="PTHR42908">
    <property type="entry name" value="TRANSLATION ELONGATION FACTOR-RELATED"/>
    <property type="match status" value="1"/>
</dbReference>
<dbReference type="NCBIfam" id="TIGR00231">
    <property type="entry name" value="small_GTP"/>
    <property type="match status" value="1"/>
</dbReference>
<protein>
    <recommendedName>
        <fullName evidence="1">Tr-type G domain-containing protein</fullName>
    </recommendedName>
</protein>
<dbReference type="OMA" id="NICEIEH"/>
<dbReference type="OrthoDB" id="364892at2759"/>
<dbReference type="SUPFAM" id="SSF52540">
    <property type="entry name" value="P-loop containing nucleoside triphosphate hydrolases"/>
    <property type="match status" value="1"/>
</dbReference>
<dbReference type="PRINTS" id="PR00315">
    <property type="entry name" value="ELONGATNFCT"/>
</dbReference>
<dbReference type="AlphaFoldDB" id="A0A9J6G3S7"/>
<dbReference type="GO" id="GO:1990904">
    <property type="term" value="C:ribonucleoprotein complex"/>
    <property type="evidence" value="ECO:0007669"/>
    <property type="project" value="TreeGrafter"/>
</dbReference>
<dbReference type="Gene3D" id="3.40.50.300">
    <property type="entry name" value="P-loop containing nucleotide triphosphate hydrolases"/>
    <property type="match status" value="1"/>
</dbReference>
<accession>A0A9J6G3S7</accession>
<dbReference type="PANTHER" id="PTHR42908:SF3">
    <property type="entry name" value="ELONGATION FACTOR-LIKE GTPASE 1"/>
    <property type="match status" value="1"/>
</dbReference>
<dbReference type="Proteomes" id="UP000821853">
    <property type="component" value="Chromosome 3"/>
</dbReference>
<dbReference type="Pfam" id="PF00009">
    <property type="entry name" value="GTP_EFTU"/>
    <property type="match status" value="1"/>
</dbReference>
<name>A0A9J6G3S7_HAELO</name>
<proteinExistence type="predicted"/>
<evidence type="ECO:0000313" key="2">
    <source>
        <dbReference type="EMBL" id="KAH9369901.1"/>
    </source>
</evidence>
<evidence type="ECO:0000259" key="1">
    <source>
        <dbReference type="PROSITE" id="PS51722"/>
    </source>
</evidence>
<keyword evidence="3" id="KW-1185">Reference proteome</keyword>
<feature type="domain" description="Tr-type G" evidence="1">
    <location>
        <begin position="1"/>
        <end position="236"/>
    </location>
</feature>
<evidence type="ECO:0000313" key="3">
    <source>
        <dbReference type="Proteomes" id="UP000821853"/>
    </source>
</evidence>
<dbReference type="VEuPathDB" id="VectorBase:HLOH_056266"/>
<dbReference type="InterPro" id="IPR005225">
    <property type="entry name" value="Small_GTP-bd"/>
</dbReference>
<dbReference type="GO" id="GO:0005525">
    <property type="term" value="F:GTP binding"/>
    <property type="evidence" value="ECO:0007669"/>
    <property type="project" value="InterPro"/>
</dbReference>
<dbReference type="EMBL" id="JABSTR010000005">
    <property type="protein sequence ID" value="KAH9369901.1"/>
    <property type="molecule type" value="Genomic_DNA"/>
</dbReference>
<dbReference type="GO" id="GO:0003924">
    <property type="term" value="F:GTPase activity"/>
    <property type="evidence" value="ECO:0007669"/>
    <property type="project" value="InterPro"/>
</dbReference>
<sequence length="284" mass="31713">MQRKASTPLQIAATNGGYILDLFNFQLRYLDSRKDEQERGITMKSSAITLYYPKRDLLVNLIDSPGHVDFTSEVMAAVRLCDGAVIVVDVVEGVCAQTKVALHLAWAENLKPLLVLNKMDRLILEKKMTTLDAYIHLQQILEQAFVGELFAADVLEKTSNETSANTAPSSKDDEAVVFDWNSGLDDADDSTLYFSPEQGNVVFASAWDGWGFSTSQFAHLYAEKLGVRKEVLEKTLWGDFYLNMKAKRILKGAQVGPSLLVPVMMCGFLLSRDVDWVKQAQICF</sequence>
<reference evidence="2 3" key="1">
    <citation type="journal article" date="2020" name="Cell">
        <title>Large-Scale Comparative Analyses of Tick Genomes Elucidate Their Genetic Diversity and Vector Capacities.</title>
        <authorList>
            <consortium name="Tick Genome and Microbiome Consortium (TIGMIC)"/>
            <person name="Jia N."/>
            <person name="Wang J."/>
            <person name="Shi W."/>
            <person name="Du L."/>
            <person name="Sun Y."/>
            <person name="Zhan W."/>
            <person name="Jiang J.F."/>
            <person name="Wang Q."/>
            <person name="Zhang B."/>
            <person name="Ji P."/>
            <person name="Bell-Sakyi L."/>
            <person name="Cui X.M."/>
            <person name="Yuan T.T."/>
            <person name="Jiang B.G."/>
            <person name="Yang W.F."/>
            <person name="Lam T.T."/>
            <person name="Chang Q.C."/>
            <person name="Ding S.J."/>
            <person name="Wang X.J."/>
            <person name="Zhu J.G."/>
            <person name="Ruan X.D."/>
            <person name="Zhao L."/>
            <person name="Wei J.T."/>
            <person name="Ye R.Z."/>
            <person name="Que T.C."/>
            <person name="Du C.H."/>
            <person name="Zhou Y.H."/>
            <person name="Cheng J.X."/>
            <person name="Dai P.F."/>
            <person name="Guo W.B."/>
            <person name="Han X.H."/>
            <person name="Huang E.J."/>
            <person name="Li L.F."/>
            <person name="Wei W."/>
            <person name="Gao Y.C."/>
            <person name="Liu J.Z."/>
            <person name="Shao H.Z."/>
            <person name="Wang X."/>
            <person name="Wang C.C."/>
            <person name="Yang T.C."/>
            <person name="Huo Q.B."/>
            <person name="Li W."/>
            <person name="Chen H.Y."/>
            <person name="Chen S.E."/>
            <person name="Zhou L.G."/>
            <person name="Ni X.B."/>
            <person name="Tian J.H."/>
            <person name="Sheng Y."/>
            <person name="Liu T."/>
            <person name="Pan Y.S."/>
            <person name="Xia L.Y."/>
            <person name="Li J."/>
            <person name="Zhao F."/>
            <person name="Cao W.C."/>
        </authorList>
    </citation>
    <scope>NUCLEOTIDE SEQUENCE [LARGE SCALE GENOMIC DNA]</scope>
    <source>
        <strain evidence="2">HaeL-2018</strain>
    </source>
</reference>
<dbReference type="GO" id="GO:0005829">
    <property type="term" value="C:cytosol"/>
    <property type="evidence" value="ECO:0007669"/>
    <property type="project" value="TreeGrafter"/>
</dbReference>
<dbReference type="GO" id="GO:0042256">
    <property type="term" value="P:cytosolic ribosome assembly"/>
    <property type="evidence" value="ECO:0007669"/>
    <property type="project" value="TreeGrafter"/>
</dbReference>
<organism evidence="2 3">
    <name type="scientific">Haemaphysalis longicornis</name>
    <name type="common">Bush tick</name>
    <dbReference type="NCBI Taxonomy" id="44386"/>
    <lineage>
        <taxon>Eukaryota</taxon>
        <taxon>Metazoa</taxon>
        <taxon>Ecdysozoa</taxon>
        <taxon>Arthropoda</taxon>
        <taxon>Chelicerata</taxon>
        <taxon>Arachnida</taxon>
        <taxon>Acari</taxon>
        <taxon>Parasitiformes</taxon>
        <taxon>Ixodida</taxon>
        <taxon>Ixodoidea</taxon>
        <taxon>Ixodidae</taxon>
        <taxon>Haemaphysalinae</taxon>
        <taxon>Haemaphysalis</taxon>
    </lineage>
</organism>
<comment type="caution">
    <text evidence="2">The sequence shown here is derived from an EMBL/GenBank/DDBJ whole genome shotgun (WGS) entry which is preliminary data.</text>
</comment>
<dbReference type="InterPro" id="IPR000795">
    <property type="entry name" value="T_Tr_GTP-bd_dom"/>
</dbReference>
<dbReference type="GO" id="GO:0043022">
    <property type="term" value="F:ribosome binding"/>
    <property type="evidence" value="ECO:0007669"/>
    <property type="project" value="TreeGrafter"/>
</dbReference>